<evidence type="ECO:0000313" key="3">
    <source>
        <dbReference type="Proteomes" id="UP000029567"/>
    </source>
</evidence>
<name>A0A0E3C2B3_9BURK</name>
<protein>
    <submittedName>
        <fullName evidence="2">Uncharacterized protein</fullName>
    </submittedName>
</protein>
<dbReference type="Proteomes" id="UP000029567">
    <property type="component" value="Unassembled WGS sequence"/>
</dbReference>
<accession>A0A0E3C2B3</accession>
<gene>
    <name evidence="2" type="ORF">P245_12875</name>
</gene>
<keyword evidence="1" id="KW-0472">Membrane</keyword>
<feature type="transmembrane region" description="Helical" evidence="1">
    <location>
        <begin position="12"/>
        <end position="30"/>
    </location>
</feature>
<proteinExistence type="predicted"/>
<reference evidence="2 3" key="1">
    <citation type="submission" date="2013-09" db="EMBL/GenBank/DDBJ databases">
        <title>High correlation between genotypes and phenotypes of environmental bacteria Comamonas testosteroni strains.</title>
        <authorList>
            <person name="Liu L."/>
            <person name="Zhu W."/>
            <person name="Xia X."/>
            <person name="Xu B."/>
            <person name="Luo M."/>
            <person name="Wang G."/>
        </authorList>
    </citation>
    <scope>NUCLEOTIDE SEQUENCE [LARGE SCALE GENOMIC DNA]</scope>
    <source>
        <strain evidence="2 3">JL14</strain>
    </source>
</reference>
<dbReference type="AlphaFoldDB" id="A0A0E3C2B3"/>
<keyword evidence="1" id="KW-0812">Transmembrane</keyword>
<sequence length="51" mass="5389">MEIDAIDCVLTWLAGLMSASLLPAPVIWLANRGGIGGFRAQAGNVQAPEFF</sequence>
<dbReference type="EMBL" id="AWTN01000090">
    <property type="protein sequence ID" value="KGG92058.1"/>
    <property type="molecule type" value="Genomic_DNA"/>
</dbReference>
<keyword evidence="1" id="KW-1133">Transmembrane helix</keyword>
<evidence type="ECO:0000256" key="1">
    <source>
        <dbReference type="SAM" id="Phobius"/>
    </source>
</evidence>
<comment type="caution">
    <text evidence="2">The sequence shown here is derived from an EMBL/GenBank/DDBJ whole genome shotgun (WGS) entry which is preliminary data.</text>
</comment>
<evidence type="ECO:0000313" key="2">
    <source>
        <dbReference type="EMBL" id="KGG92058.1"/>
    </source>
</evidence>
<organism evidence="2 3">
    <name type="scientific">Comamonas thiooxydans</name>
    <dbReference type="NCBI Taxonomy" id="363952"/>
    <lineage>
        <taxon>Bacteria</taxon>
        <taxon>Pseudomonadati</taxon>
        <taxon>Pseudomonadota</taxon>
        <taxon>Betaproteobacteria</taxon>
        <taxon>Burkholderiales</taxon>
        <taxon>Comamonadaceae</taxon>
        <taxon>Comamonas</taxon>
    </lineage>
</organism>